<protein>
    <submittedName>
        <fullName evidence="2">Phage integrase family protein</fullName>
    </submittedName>
</protein>
<organism evidence="2 3">
    <name type="scientific">Pseudonocardia acidicola</name>
    <dbReference type="NCBI Taxonomy" id="2724939"/>
    <lineage>
        <taxon>Bacteria</taxon>
        <taxon>Bacillati</taxon>
        <taxon>Actinomycetota</taxon>
        <taxon>Actinomycetes</taxon>
        <taxon>Pseudonocardiales</taxon>
        <taxon>Pseudonocardiaceae</taxon>
        <taxon>Pseudonocardia</taxon>
    </lineage>
</organism>
<keyword evidence="3" id="KW-1185">Reference proteome</keyword>
<accession>A0ABX1SE99</accession>
<comment type="caution">
    <text evidence="2">The sequence shown here is derived from an EMBL/GenBank/DDBJ whole genome shotgun (WGS) entry which is preliminary data.</text>
</comment>
<name>A0ABX1SE99_9PSEU</name>
<dbReference type="Proteomes" id="UP000820669">
    <property type="component" value="Unassembled WGS sequence"/>
</dbReference>
<sequence length="103" mass="11029">MGWFTAPLGGLRDPSTTPADLRVVFEAADYPWVTSHVYRKTVATLMDEAGLSARAAADQLDHANVSMAQDNYFGRKAARTGAATVLEGIATTPKKFREDKGGA</sequence>
<evidence type="ECO:0000313" key="3">
    <source>
        <dbReference type="Proteomes" id="UP000820669"/>
    </source>
</evidence>
<gene>
    <name evidence="2" type="ORF">HF526_21620</name>
</gene>
<keyword evidence="1" id="KW-0233">DNA recombination</keyword>
<proteinExistence type="predicted"/>
<reference evidence="2 3" key="1">
    <citation type="submission" date="2020-04" db="EMBL/GenBank/DDBJ databases">
        <authorList>
            <person name="Klaysubun C."/>
            <person name="Duangmal K."/>
            <person name="Lipun K."/>
        </authorList>
    </citation>
    <scope>NUCLEOTIDE SEQUENCE [LARGE SCALE GENOMIC DNA]</scope>
    <source>
        <strain evidence="2 3">K10HN5</strain>
    </source>
</reference>
<evidence type="ECO:0000313" key="2">
    <source>
        <dbReference type="EMBL" id="NMH99896.1"/>
    </source>
</evidence>
<dbReference type="SUPFAM" id="SSF56349">
    <property type="entry name" value="DNA breaking-rejoining enzymes"/>
    <property type="match status" value="1"/>
</dbReference>
<dbReference type="RefSeq" id="WP_169383377.1">
    <property type="nucleotide sequence ID" value="NZ_JAAXLA010000044.1"/>
</dbReference>
<dbReference type="EMBL" id="JAAXLA010000044">
    <property type="protein sequence ID" value="NMH99896.1"/>
    <property type="molecule type" value="Genomic_DNA"/>
</dbReference>
<dbReference type="InterPro" id="IPR013762">
    <property type="entry name" value="Integrase-like_cat_sf"/>
</dbReference>
<dbReference type="Gene3D" id="1.10.443.10">
    <property type="entry name" value="Intergrase catalytic core"/>
    <property type="match status" value="1"/>
</dbReference>
<dbReference type="InterPro" id="IPR011010">
    <property type="entry name" value="DNA_brk_join_enz"/>
</dbReference>
<evidence type="ECO:0000256" key="1">
    <source>
        <dbReference type="ARBA" id="ARBA00023172"/>
    </source>
</evidence>